<proteinExistence type="predicted"/>
<evidence type="ECO:0000313" key="1">
    <source>
        <dbReference type="EMBL" id="EHK46512.1"/>
    </source>
</evidence>
<reference evidence="1 2" key="1">
    <citation type="journal article" date="2011" name="Genome Biol.">
        <title>Comparative genome sequence analysis underscores mycoparasitism as the ancestral life style of Trichoderma.</title>
        <authorList>
            <person name="Kubicek C.P."/>
            <person name="Herrera-Estrella A."/>
            <person name="Seidl-Seiboth V."/>
            <person name="Martinez D.A."/>
            <person name="Druzhinina I.S."/>
            <person name="Thon M."/>
            <person name="Zeilinger S."/>
            <person name="Casas-Flores S."/>
            <person name="Horwitz B.A."/>
            <person name="Mukherjee P.K."/>
            <person name="Mukherjee M."/>
            <person name="Kredics L."/>
            <person name="Alcaraz L.D."/>
            <person name="Aerts A."/>
            <person name="Antal Z."/>
            <person name="Atanasova L."/>
            <person name="Cervantes-Badillo M.G."/>
            <person name="Challacombe J."/>
            <person name="Chertkov O."/>
            <person name="McCluskey K."/>
            <person name="Coulpier F."/>
            <person name="Deshpande N."/>
            <person name="von Doehren H."/>
            <person name="Ebbole D.J."/>
            <person name="Esquivel-Naranjo E.U."/>
            <person name="Fekete E."/>
            <person name="Flipphi M."/>
            <person name="Glaser F."/>
            <person name="Gomez-Rodriguez E.Y."/>
            <person name="Gruber S."/>
            <person name="Han C."/>
            <person name="Henrissat B."/>
            <person name="Hermosa R."/>
            <person name="Hernandez-Onate M."/>
            <person name="Karaffa L."/>
            <person name="Kosti I."/>
            <person name="Le Crom S."/>
            <person name="Lindquist E."/>
            <person name="Lucas S."/>
            <person name="Luebeck M."/>
            <person name="Luebeck P.S."/>
            <person name="Margeot A."/>
            <person name="Metz B."/>
            <person name="Misra M."/>
            <person name="Nevalainen H."/>
            <person name="Omann M."/>
            <person name="Packer N."/>
            <person name="Perrone G."/>
            <person name="Uresti-Rivera E.E."/>
            <person name="Salamov A."/>
            <person name="Schmoll M."/>
            <person name="Seiboth B."/>
            <person name="Shapiro H."/>
            <person name="Sukno S."/>
            <person name="Tamayo-Ramos J.A."/>
            <person name="Tisch D."/>
            <person name="Wiest A."/>
            <person name="Wilkinson H.H."/>
            <person name="Zhang M."/>
            <person name="Coutinho P.M."/>
            <person name="Kenerley C.M."/>
            <person name="Monte E."/>
            <person name="Baker S.E."/>
            <person name="Grigoriev I.V."/>
        </authorList>
    </citation>
    <scope>NUCLEOTIDE SEQUENCE [LARGE SCALE GENOMIC DNA]</scope>
    <source>
        <strain evidence="2">ATCC 20476 / IMI 206040</strain>
    </source>
</reference>
<protein>
    <submittedName>
        <fullName evidence="1">Uncharacterized protein</fullName>
    </submittedName>
</protein>
<name>G9NSW9_HYPAI</name>
<evidence type="ECO:0000313" key="2">
    <source>
        <dbReference type="Proteomes" id="UP000005426"/>
    </source>
</evidence>
<dbReference type="Proteomes" id="UP000005426">
    <property type="component" value="Unassembled WGS sequence"/>
</dbReference>
<organism evidence="1 2">
    <name type="scientific">Hypocrea atroviridis (strain ATCC 20476 / IMI 206040)</name>
    <name type="common">Trichoderma atroviride</name>
    <dbReference type="NCBI Taxonomy" id="452589"/>
    <lineage>
        <taxon>Eukaryota</taxon>
        <taxon>Fungi</taxon>
        <taxon>Dikarya</taxon>
        <taxon>Ascomycota</taxon>
        <taxon>Pezizomycotina</taxon>
        <taxon>Sordariomycetes</taxon>
        <taxon>Hypocreomycetidae</taxon>
        <taxon>Hypocreales</taxon>
        <taxon>Hypocreaceae</taxon>
        <taxon>Trichoderma</taxon>
    </lineage>
</organism>
<dbReference type="EMBL" id="ABDG02000022">
    <property type="protein sequence ID" value="EHK46512.1"/>
    <property type="molecule type" value="Genomic_DNA"/>
</dbReference>
<gene>
    <name evidence="1" type="ORF">TRIATDRAFT_256473</name>
</gene>
<dbReference type="HOGENOM" id="CLU_2184330_0_0_1"/>
<keyword evidence="2" id="KW-1185">Reference proteome</keyword>
<comment type="caution">
    <text evidence="1">The sequence shown here is derived from an EMBL/GenBank/DDBJ whole genome shotgun (WGS) entry which is preliminary data.</text>
</comment>
<sequence length="109" mass="12264">MKLGRALHFRALAATLFRIEPLAVAGRRRWRGHCFGARFAKVPCNGDDALNWKVEVDVEKDKNQSISASVVPFHLVLLLRPLCIIEDTSWAAFDPRRRGLPLSRCIAAI</sequence>
<accession>G9NSW9</accession>
<dbReference type="AlphaFoldDB" id="G9NSW9"/>